<organism evidence="2 3">
    <name type="scientific">Neisseria dumasiana</name>
    <dbReference type="NCBI Taxonomy" id="1931275"/>
    <lineage>
        <taxon>Bacteria</taxon>
        <taxon>Pseudomonadati</taxon>
        <taxon>Pseudomonadota</taxon>
        <taxon>Betaproteobacteria</taxon>
        <taxon>Neisseriales</taxon>
        <taxon>Neisseriaceae</taxon>
        <taxon>Neisseria</taxon>
    </lineage>
</organism>
<accession>A0ABX3WI70</accession>
<dbReference type="SUPFAM" id="SSF48576">
    <property type="entry name" value="Terpenoid synthases"/>
    <property type="match status" value="1"/>
</dbReference>
<dbReference type="Proteomes" id="UP000193346">
    <property type="component" value="Unassembled WGS sequence"/>
</dbReference>
<evidence type="ECO:0000313" key="3">
    <source>
        <dbReference type="Proteomes" id="UP000193346"/>
    </source>
</evidence>
<dbReference type="EMBL" id="MTAC01000101">
    <property type="protein sequence ID" value="OSI19162.1"/>
    <property type="molecule type" value="Genomic_DNA"/>
</dbReference>
<protein>
    <submittedName>
        <fullName evidence="2">Uncharacterized protein</fullName>
    </submittedName>
</protein>
<name>A0ABX3WI70_9NEIS</name>
<feature type="compositionally biased region" description="Gly residues" evidence="1">
    <location>
        <begin position="12"/>
        <end position="26"/>
    </location>
</feature>
<feature type="non-terminal residue" evidence="2">
    <location>
        <position position="1"/>
    </location>
</feature>
<keyword evidence="3" id="KW-1185">Reference proteome</keyword>
<evidence type="ECO:0000256" key="1">
    <source>
        <dbReference type="SAM" id="MobiDB-lite"/>
    </source>
</evidence>
<reference evidence="2 3" key="1">
    <citation type="submission" date="2017-01" db="EMBL/GenBank/DDBJ databases">
        <authorList>
            <person name="Wolfgang W.J."/>
            <person name="Cole J."/>
            <person name="Wroblewski D."/>
            <person name="Mcginnis J."/>
            <person name="Musser K.A."/>
        </authorList>
    </citation>
    <scope>NUCLEOTIDE SEQUENCE [LARGE SCALE GENOMIC DNA]</scope>
    <source>
        <strain evidence="2 3">93087</strain>
    </source>
</reference>
<sequence>AAGTAGADNRIGGEGGKPGLAAGGHLGFFPPHQEQGLGGGEGEYLQRLGGGGTGAGVFLLFSLPTSRALAAEERIPDCLLLHAHMSMIDIDTLRRGTPTFQIQYDLTTGLLPGHSLQTLAID</sequence>
<comment type="caution">
    <text evidence="2">The sequence shown here is derived from an EMBL/GenBank/DDBJ whole genome shotgun (WGS) entry which is preliminary data.</text>
</comment>
<evidence type="ECO:0000313" key="2">
    <source>
        <dbReference type="EMBL" id="OSI19162.1"/>
    </source>
</evidence>
<feature type="region of interest" description="Disordered" evidence="1">
    <location>
        <begin position="1"/>
        <end position="43"/>
    </location>
</feature>
<dbReference type="InterPro" id="IPR008949">
    <property type="entry name" value="Isoprenoid_synthase_dom_sf"/>
</dbReference>
<proteinExistence type="predicted"/>
<gene>
    <name evidence="2" type="ORF">BV913_12615</name>
</gene>